<sequence length="237" mass="26464">MPYSKLHNPYTIDINPVLSDAQLNNISDNMDTAQKIIRALTLKIPVQSIIYTATANDINRSILLSQIWDFATDNDIVCLHIDNTNKNDFMQQIHDCCLRYIENIQSVINATPGIDTNALDDALKSFTLLIAPDKALYSPSLQQDQDLYLIAANPTQILTDVFVDLGNIANDIGIPICIFIDDMDRIAHKDLSALITSLHRVTQLNLPIMLIGSGLPTLHTTLAHAKSYSERLFIYLT</sequence>
<accession>A0A7G9FVD1</accession>
<dbReference type="Proteomes" id="UP000515981">
    <property type="component" value="Chromosome"/>
</dbReference>
<evidence type="ECO:0000313" key="2">
    <source>
        <dbReference type="Proteomes" id="UP000515981"/>
    </source>
</evidence>
<gene>
    <name evidence="1" type="ORF">H9Q77_16000</name>
</gene>
<reference evidence="1 2" key="1">
    <citation type="submission" date="2020-08" db="EMBL/GenBank/DDBJ databases">
        <authorList>
            <person name="Liu C."/>
            <person name="Sun Q."/>
        </authorList>
    </citation>
    <scope>NUCLEOTIDE SEQUENCE [LARGE SCALE GENOMIC DNA]</scope>
    <source>
        <strain evidence="1 2">NSJ-8</strain>
    </source>
</reference>
<protein>
    <submittedName>
        <fullName evidence="1">Uncharacterized protein</fullName>
    </submittedName>
</protein>
<organism evidence="1 2">
    <name type="scientific">Simiaoa sunii</name>
    <dbReference type="NCBI Taxonomy" id="2763672"/>
    <lineage>
        <taxon>Bacteria</taxon>
        <taxon>Bacillati</taxon>
        <taxon>Bacillota</taxon>
        <taxon>Clostridia</taxon>
        <taxon>Lachnospirales</taxon>
        <taxon>Lachnospiraceae</taxon>
        <taxon>Simiaoa</taxon>
    </lineage>
</organism>
<proteinExistence type="predicted"/>
<dbReference type="AlphaFoldDB" id="A0A7G9FVD1"/>
<dbReference type="RefSeq" id="WP_249326239.1">
    <property type="nucleotide sequence ID" value="NZ_CP060633.1"/>
</dbReference>
<evidence type="ECO:0000313" key="1">
    <source>
        <dbReference type="EMBL" id="QNM02513.1"/>
    </source>
</evidence>
<keyword evidence="2" id="KW-1185">Reference proteome</keyword>
<dbReference type="EMBL" id="CP060633">
    <property type="protein sequence ID" value="QNM02513.1"/>
    <property type="molecule type" value="Genomic_DNA"/>
</dbReference>
<name>A0A7G9FVD1_9FIRM</name>
<dbReference type="KEGG" id="ssun:H9Q77_16000"/>